<keyword evidence="3" id="KW-1185">Reference proteome</keyword>
<dbReference type="AlphaFoldDB" id="A0A8H7RG80"/>
<comment type="caution">
    <text evidence="2">The sequence shown here is derived from an EMBL/GenBank/DDBJ whole genome shotgun (WGS) entry which is preliminary data.</text>
</comment>
<proteinExistence type="predicted"/>
<evidence type="ECO:0000313" key="2">
    <source>
        <dbReference type="EMBL" id="KAG2210596.1"/>
    </source>
</evidence>
<dbReference type="EMBL" id="JAEPRD010000011">
    <property type="protein sequence ID" value="KAG2210596.1"/>
    <property type="molecule type" value="Genomic_DNA"/>
</dbReference>
<accession>A0A8H7RG80</accession>
<evidence type="ECO:0000313" key="3">
    <source>
        <dbReference type="Proteomes" id="UP000603453"/>
    </source>
</evidence>
<dbReference type="Proteomes" id="UP000603453">
    <property type="component" value="Unassembled WGS sequence"/>
</dbReference>
<gene>
    <name evidence="2" type="ORF">INT47_002538</name>
</gene>
<sequence length="354" mass="40626">MGRSSIPFLTASTSTVPTLAPIIATKHSTSMVEEDEMSSGIFTSGEWDYESTLELIHVFIKYGLRLEASSTAAEISIYNLAMFRKFNKSTRINGRRSLLSLKERWVYLYETYQERKNWSSKNNAYPLPFWEFHEHMRNGLSASPLVICISDNTWTHLSESESDTEYFTDRSDEEDREEHFDQSISGSKRKIQANPDIKQETIKCRRKSENAEGDGDHVNIYGSEYKRLADIIKKSIPIIERSISTMERGISTMEKGISTMERNIAAMKESTSTMENGISTIEKSFTVIAKGILIMENNESTKHDILEIQKGFLTQFKIAVDNITKKTASKKNTYDTNINESRDFDKLQREFFIL</sequence>
<feature type="region of interest" description="Disordered" evidence="1">
    <location>
        <begin position="165"/>
        <end position="185"/>
    </location>
</feature>
<evidence type="ECO:0000256" key="1">
    <source>
        <dbReference type="SAM" id="MobiDB-lite"/>
    </source>
</evidence>
<organism evidence="2 3">
    <name type="scientific">Mucor saturninus</name>
    <dbReference type="NCBI Taxonomy" id="64648"/>
    <lineage>
        <taxon>Eukaryota</taxon>
        <taxon>Fungi</taxon>
        <taxon>Fungi incertae sedis</taxon>
        <taxon>Mucoromycota</taxon>
        <taxon>Mucoromycotina</taxon>
        <taxon>Mucoromycetes</taxon>
        <taxon>Mucorales</taxon>
        <taxon>Mucorineae</taxon>
        <taxon>Mucoraceae</taxon>
        <taxon>Mucor</taxon>
    </lineage>
</organism>
<protein>
    <recommendedName>
        <fullName evidence="4">Myb/SANT-like domain-containing protein</fullName>
    </recommendedName>
</protein>
<evidence type="ECO:0008006" key="4">
    <source>
        <dbReference type="Google" id="ProtNLM"/>
    </source>
</evidence>
<feature type="compositionally biased region" description="Acidic residues" evidence="1">
    <location>
        <begin position="165"/>
        <end position="176"/>
    </location>
</feature>
<name>A0A8H7RG80_9FUNG</name>
<reference evidence="2" key="1">
    <citation type="submission" date="2020-12" db="EMBL/GenBank/DDBJ databases">
        <title>Metabolic potential, ecology and presence of endohyphal bacteria is reflected in genomic diversity of Mucoromycotina.</title>
        <authorList>
            <person name="Muszewska A."/>
            <person name="Okrasinska A."/>
            <person name="Steczkiewicz K."/>
            <person name="Drgas O."/>
            <person name="Orlowska M."/>
            <person name="Perlinska-Lenart U."/>
            <person name="Aleksandrzak-Piekarczyk T."/>
            <person name="Szatraj K."/>
            <person name="Zielenkiewicz U."/>
            <person name="Pilsyk S."/>
            <person name="Malc E."/>
            <person name="Mieczkowski P."/>
            <person name="Kruszewska J.S."/>
            <person name="Biernat P."/>
            <person name="Pawlowska J."/>
        </authorList>
    </citation>
    <scope>NUCLEOTIDE SEQUENCE</scope>
    <source>
        <strain evidence="2">WA0000017839</strain>
    </source>
</reference>